<evidence type="ECO:0008006" key="5">
    <source>
        <dbReference type="Google" id="ProtNLM"/>
    </source>
</evidence>
<protein>
    <recommendedName>
        <fullName evidence="5">Ig-like domain-containing protein</fullName>
    </recommendedName>
</protein>
<evidence type="ECO:0000313" key="3">
    <source>
        <dbReference type="EMBL" id="KXJ86018.1"/>
    </source>
</evidence>
<dbReference type="InParanoid" id="A0A136IMJ0"/>
<evidence type="ECO:0000256" key="2">
    <source>
        <dbReference type="SAM" id="SignalP"/>
    </source>
</evidence>
<gene>
    <name evidence="3" type="ORF">Micbo1qcDRAFT_219862</name>
</gene>
<keyword evidence="2" id="KW-0732">Signal</keyword>
<feature type="chain" id="PRO_5007292839" description="Ig-like domain-containing protein" evidence="2">
    <location>
        <begin position="20"/>
        <end position="150"/>
    </location>
</feature>
<dbReference type="AlphaFoldDB" id="A0A136IMJ0"/>
<evidence type="ECO:0000256" key="1">
    <source>
        <dbReference type="SAM" id="MobiDB-lite"/>
    </source>
</evidence>
<reference evidence="4" key="1">
    <citation type="submission" date="2016-02" db="EMBL/GenBank/DDBJ databases">
        <title>Draft genome sequence of Microdochium bolleyi, a fungal endophyte of beachgrass.</title>
        <authorList>
            <consortium name="DOE Joint Genome Institute"/>
            <person name="David A.S."/>
            <person name="May G."/>
            <person name="Haridas S."/>
            <person name="Lim J."/>
            <person name="Wang M."/>
            <person name="Labutti K."/>
            <person name="Lipzen A."/>
            <person name="Barry K."/>
            <person name="Grigoriev I.V."/>
        </authorList>
    </citation>
    <scope>NUCLEOTIDE SEQUENCE [LARGE SCALE GENOMIC DNA]</scope>
    <source>
        <strain evidence="4">J235TASD1</strain>
    </source>
</reference>
<name>A0A136IMJ0_9PEZI</name>
<proteinExistence type="predicted"/>
<dbReference type="OrthoDB" id="2251794at2759"/>
<sequence>MKITNIITALLLAIPATRATPLANPDSAFPGPRAAGTESGENMAAPLNSGEGGGNRRDSPPLPLQKRKACRLVRPDPELGRIPCYAGAGTRFPRVAVLQVGYSATVRCKTLGENYKGESLWDRVVAPSGANCFVSSFHVQNGCDDSVIWC</sequence>
<feature type="region of interest" description="Disordered" evidence="1">
    <location>
        <begin position="22"/>
        <end position="66"/>
    </location>
</feature>
<keyword evidence="4" id="KW-1185">Reference proteome</keyword>
<dbReference type="Proteomes" id="UP000070501">
    <property type="component" value="Unassembled WGS sequence"/>
</dbReference>
<organism evidence="3 4">
    <name type="scientific">Microdochium bolleyi</name>
    <dbReference type="NCBI Taxonomy" id="196109"/>
    <lineage>
        <taxon>Eukaryota</taxon>
        <taxon>Fungi</taxon>
        <taxon>Dikarya</taxon>
        <taxon>Ascomycota</taxon>
        <taxon>Pezizomycotina</taxon>
        <taxon>Sordariomycetes</taxon>
        <taxon>Xylariomycetidae</taxon>
        <taxon>Xylariales</taxon>
        <taxon>Microdochiaceae</taxon>
        <taxon>Microdochium</taxon>
    </lineage>
</organism>
<dbReference type="EMBL" id="KQ964271">
    <property type="protein sequence ID" value="KXJ86018.1"/>
    <property type="molecule type" value="Genomic_DNA"/>
</dbReference>
<accession>A0A136IMJ0</accession>
<feature type="signal peptide" evidence="2">
    <location>
        <begin position="1"/>
        <end position="19"/>
    </location>
</feature>
<evidence type="ECO:0000313" key="4">
    <source>
        <dbReference type="Proteomes" id="UP000070501"/>
    </source>
</evidence>